<keyword evidence="5 7" id="KW-1133">Transmembrane helix</keyword>
<dbReference type="InterPro" id="IPR035906">
    <property type="entry name" value="MetI-like_sf"/>
</dbReference>
<dbReference type="GO" id="GO:0005886">
    <property type="term" value="C:plasma membrane"/>
    <property type="evidence" value="ECO:0007669"/>
    <property type="project" value="UniProtKB-SubCell"/>
</dbReference>
<organism evidence="9 10">
    <name type="scientific">Pseudofrankia asymbiotica</name>
    <dbReference type="NCBI Taxonomy" id="1834516"/>
    <lineage>
        <taxon>Bacteria</taxon>
        <taxon>Bacillati</taxon>
        <taxon>Actinomycetota</taxon>
        <taxon>Actinomycetes</taxon>
        <taxon>Frankiales</taxon>
        <taxon>Frankiaceae</taxon>
        <taxon>Pseudofrankia</taxon>
    </lineage>
</organism>
<gene>
    <name evidence="9" type="ORF">BL253_32915</name>
</gene>
<dbReference type="STRING" id="1834516.BL253_32915"/>
<feature type="domain" description="ABC transmembrane type-1" evidence="8">
    <location>
        <begin position="101"/>
        <end position="301"/>
    </location>
</feature>
<keyword evidence="10" id="KW-1185">Reference proteome</keyword>
<dbReference type="Proteomes" id="UP000188929">
    <property type="component" value="Unassembled WGS sequence"/>
</dbReference>
<sequence>MVVAALRAVAIRVASALAVMLGAATVAFAALALLPGDPVSRLLGPMTTASPAVREQIREDYGFDRPLVAQYGHYLGQLARGRLGESYQLQQPVSALLRDSLWPTAQLALAALAFALLVSTAIAVSTAGRRPWLRAAASLGEFTAVSVPPFWLGILLLTLLSFRFQIFPVAGANGSLALVLPALTLALPIIGVLSQVLREGLERALREPFVVTARARGLSQTAVRARHALRHAALPLVTLTGWLTGNLLGGAVPVESVFGRPGVGSLVLAAVQDGDMPVVMAVVVLSALVFVVLSTVVDLVYVVVDPRLRTAAGVV</sequence>
<keyword evidence="2 7" id="KW-0813">Transport</keyword>
<evidence type="ECO:0000256" key="7">
    <source>
        <dbReference type="RuleBase" id="RU363032"/>
    </source>
</evidence>
<feature type="transmembrane region" description="Helical" evidence="7">
    <location>
        <begin position="107"/>
        <end position="127"/>
    </location>
</feature>
<dbReference type="Gene3D" id="1.10.3720.10">
    <property type="entry name" value="MetI-like"/>
    <property type="match status" value="1"/>
</dbReference>
<feature type="transmembrane region" description="Helical" evidence="7">
    <location>
        <begin position="176"/>
        <end position="197"/>
    </location>
</feature>
<dbReference type="Pfam" id="PF00528">
    <property type="entry name" value="BPD_transp_1"/>
    <property type="match status" value="1"/>
</dbReference>
<feature type="transmembrane region" description="Helical" evidence="7">
    <location>
        <begin position="233"/>
        <end position="258"/>
    </location>
</feature>
<keyword evidence="4 7" id="KW-0812">Transmembrane</keyword>
<dbReference type="SUPFAM" id="SSF161098">
    <property type="entry name" value="MetI-like"/>
    <property type="match status" value="1"/>
</dbReference>
<evidence type="ECO:0000256" key="6">
    <source>
        <dbReference type="ARBA" id="ARBA00023136"/>
    </source>
</evidence>
<keyword evidence="3" id="KW-1003">Cell membrane</keyword>
<keyword evidence="6 7" id="KW-0472">Membrane</keyword>
<evidence type="ECO:0000313" key="9">
    <source>
        <dbReference type="EMBL" id="ONH23491.1"/>
    </source>
</evidence>
<feature type="transmembrane region" description="Helical" evidence="7">
    <location>
        <begin position="9"/>
        <end position="34"/>
    </location>
</feature>
<feature type="transmembrane region" description="Helical" evidence="7">
    <location>
        <begin position="139"/>
        <end position="164"/>
    </location>
</feature>
<evidence type="ECO:0000256" key="2">
    <source>
        <dbReference type="ARBA" id="ARBA00022448"/>
    </source>
</evidence>
<dbReference type="PANTHER" id="PTHR43163">
    <property type="entry name" value="DIPEPTIDE TRANSPORT SYSTEM PERMEASE PROTEIN DPPB-RELATED"/>
    <property type="match status" value="1"/>
</dbReference>
<evidence type="ECO:0000256" key="4">
    <source>
        <dbReference type="ARBA" id="ARBA00022692"/>
    </source>
</evidence>
<evidence type="ECO:0000256" key="3">
    <source>
        <dbReference type="ARBA" id="ARBA00022475"/>
    </source>
</evidence>
<dbReference type="AlphaFoldDB" id="A0A1V2I283"/>
<reference evidence="10" key="1">
    <citation type="submission" date="2016-10" db="EMBL/GenBank/DDBJ databases">
        <title>Frankia sp. NRRL B-16386 Genome sequencing.</title>
        <authorList>
            <person name="Ghodhbane-Gtari F."/>
            <person name="Swanson E."/>
            <person name="Gueddou A."/>
            <person name="Hezbri K."/>
            <person name="Ktari K."/>
            <person name="Nouioui I."/>
            <person name="Morris K."/>
            <person name="Simpson S."/>
            <person name="Abebe-Akele F."/>
            <person name="Thomas K."/>
            <person name="Gtari M."/>
            <person name="Tisa L.S."/>
        </authorList>
    </citation>
    <scope>NUCLEOTIDE SEQUENCE [LARGE SCALE GENOMIC DNA]</scope>
    <source>
        <strain evidence="10">NRRL B-16386</strain>
    </source>
</reference>
<evidence type="ECO:0000313" key="10">
    <source>
        <dbReference type="Proteomes" id="UP000188929"/>
    </source>
</evidence>
<feature type="transmembrane region" description="Helical" evidence="7">
    <location>
        <begin position="278"/>
        <end position="304"/>
    </location>
</feature>
<comment type="caution">
    <text evidence="9">The sequence shown here is derived from an EMBL/GenBank/DDBJ whole genome shotgun (WGS) entry which is preliminary data.</text>
</comment>
<dbReference type="Pfam" id="PF19300">
    <property type="entry name" value="BPD_transp_1_N"/>
    <property type="match status" value="1"/>
</dbReference>
<dbReference type="InterPro" id="IPR000515">
    <property type="entry name" value="MetI-like"/>
</dbReference>
<accession>A0A1V2I283</accession>
<protein>
    <submittedName>
        <fullName evidence="9">ABC transporter permease</fullName>
    </submittedName>
</protein>
<evidence type="ECO:0000259" key="8">
    <source>
        <dbReference type="PROSITE" id="PS50928"/>
    </source>
</evidence>
<dbReference type="InterPro" id="IPR045621">
    <property type="entry name" value="BPD_transp_1_N"/>
</dbReference>
<proteinExistence type="inferred from homology"/>
<dbReference type="GO" id="GO:0071916">
    <property type="term" value="F:dipeptide transmembrane transporter activity"/>
    <property type="evidence" value="ECO:0007669"/>
    <property type="project" value="TreeGrafter"/>
</dbReference>
<dbReference type="RefSeq" id="WP_076821547.1">
    <property type="nucleotide sequence ID" value="NZ_MOMC01000085.1"/>
</dbReference>
<dbReference type="EMBL" id="MOMC01000085">
    <property type="protein sequence ID" value="ONH23491.1"/>
    <property type="molecule type" value="Genomic_DNA"/>
</dbReference>
<evidence type="ECO:0000256" key="5">
    <source>
        <dbReference type="ARBA" id="ARBA00022989"/>
    </source>
</evidence>
<dbReference type="CDD" id="cd06261">
    <property type="entry name" value="TM_PBP2"/>
    <property type="match status" value="1"/>
</dbReference>
<comment type="similarity">
    <text evidence="7">Belongs to the binding-protein-dependent transport system permease family.</text>
</comment>
<dbReference type="PANTHER" id="PTHR43163:SF6">
    <property type="entry name" value="DIPEPTIDE TRANSPORT SYSTEM PERMEASE PROTEIN DPPB-RELATED"/>
    <property type="match status" value="1"/>
</dbReference>
<name>A0A1V2I283_9ACTN</name>
<comment type="subcellular location">
    <subcellularLocation>
        <location evidence="1 7">Cell membrane</location>
        <topology evidence="1 7">Multi-pass membrane protein</topology>
    </subcellularLocation>
</comment>
<dbReference type="PROSITE" id="PS50928">
    <property type="entry name" value="ABC_TM1"/>
    <property type="match status" value="1"/>
</dbReference>
<evidence type="ECO:0000256" key="1">
    <source>
        <dbReference type="ARBA" id="ARBA00004651"/>
    </source>
</evidence>